<organism evidence="11 12">
    <name type="scientific">Talaromyces atroroseus</name>
    <dbReference type="NCBI Taxonomy" id="1441469"/>
    <lineage>
        <taxon>Eukaryota</taxon>
        <taxon>Fungi</taxon>
        <taxon>Dikarya</taxon>
        <taxon>Ascomycota</taxon>
        <taxon>Pezizomycotina</taxon>
        <taxon>Eurotiomycetes</taxon>
        <taxon>Eurotiomycetidae</taxon>
        <taxon>Eurotiales</taxon>
        <taxon>Trichocomaceae</taxon>
        <taxon>Talaromyces</taxon>
        <taxon>Talaromyces sect. Trachyspermi</taxon>
    </lineage>
</organism>
<evidence type="ECO:0000259" key="10">
    <source>
        <dbReference type="Pfam" id="PF00248"/>
    </source>
</evidence>
<sequence>MSAKLALTDTLPLPQTDVRIPHLGLGVYRIHGSQCTQATLAALQVGYRHIDTAQFYGNEKEVGEALRQTSLPRDQVFVTTKIMTPAGSPQATYNKIVDSVDKIVGTDGYVDLFLIHSSRSGPAGRKELWQALERLLEEGRTRSIGVSNYGVAHIEEMKAYAKVWPPHVNQIELHPWCQQRQTVRYCNNHGIVIEAYCPLVRNNKDNDPTLVALARKYGKSVSQVLIRYSLQKNWVPLPKSSNPERIASNADVYDFEISQDDMGVLDYLDQGAAGAIVESVDED</sequence>
<gene>
    <name evidence="11" type="ORF">UA08_00293</name>
</gene>
<evidence type="ECO:0000256" key="9">
    <source>
        <dbReference type="PIRSR" id="PIRSR000097-3"/>
    </source>
</evidence>
<protein>
    <recommendedName>
        <fullName evidence="2">D-xylose reductase [NAD(P)H]</fullName>
        <ecNumber evidence="2">1.1.1.307</ecNumber>
    </recommendedName>
</protein>
<dbReference type="EC" id="1.1.1.307" evidence="2"/>
<dbReference type="PROSITE" id="PS00798">
    <property type="entry name" value="ALDOKETO_REDUCTASE_1"/>
    <property type="match status" value="1"/>
</dbReference>
<dbReference type="InterPro" id="IPR036812">
    <property type="entry name" value="NAD(P)_OxRdtase_dom_sf"/>
</dbReference>
<dbReference type="OrthoDB" id="416253at2759"/>
<dbReference type="PIRSF" id="PIRSF000097">
    <property type="entry name" value="AKR"/>
    <property type="match status" value="1"/>
</dbReference>
<dbReference type="SUPFAM" id="SSF51430">
    <property type="entry name" value="NAD(P)-linked oxidoreductase"/>
    <property type="match status" value="1"/>
</dbReference>
<dbReference type="Pfam" id="PF00248">
    <property type="entry name" value="Aldo_ket_red"/>
    <property type="match status" value="1"/>
</dbReference>
<name>A0A225B189_TALAT</name>
<dbReference type="CDD" id="cd19071">
    <property type="entry name" value="AKR_AKR1-5-like"/>
    <property type="match status" value="1"/>
</dbReference>
<dbReference type="PANTHER" id="PTHR43827:SF13">
    <property type="entry name" value="ALDO_KETO REDUCTASE FAMILY PROTEIN"/>
    <property type="match status" value="1"/>
</dbReference>
<dbReference type="GO" id="GO:0016491">
    <property type="term" value="F:oxidoreductase activity"/>
    <property type="evidence" value="ECO:0007669"/>
    <property type="project" value="UniProtKB-KW"/>
</dbReference>
<comment type="caution">
    <text evidence="11">The sequence shown here is derived from an EMBL/GenBank/DDBJ whole genome shotgun (WGS) entry which is preliminary data.</text>
</comment>
<keyword evidence="12" id="KW-1185">Reference proteome</keyword>
<dbReference type="InterPro" id="IPR023210">
    <property type="entry name" value="NADP_OxRdtase_dom"/>
</dbReference>
<dbReference type="FunFam" id="3.20.20.100:FF:000015">
    <property type="entry name" value="Oxidoreductase, aldo/keto reductase family"/>
    <property type="match status" value="1"/>
</dbReference>
<comment type="catalytic activity">
    <reaction evidence="6">
        <text>xylitol + NAD(+) = D-xylose + NADH + H(+)</text>
        <dbReference type="Rhea" id="RHEA:27441"/>
        <dbReference type="ChEBI" id="CHEBI:15378"/>
        <dbReference type="ChEBI" id="CHEBI:17151"/>
        <dbReference type="ChEBI" id="CHEBI:53455"/>
        <dbReference type="ChEBI" id="CHEBI:57540"/>
        <dbReference type="ChEBI" id="CHEBI:57945"/>
        <dbReference type="EC" id="1.1.1.307"/>
    </reaction>
</comment>
<dbReference type="GeneID" id="31000048"/>
<reference evidence="11 12" key="1">
    <citation type="submission" date="2015-06" db="EMBL/GenBank/DDBJ databases">
        <title>Talaromyces atroroseus IBT 11181 draft genome.</title>
        <authorList>
            <person name="Rasmussen K.B."/>
            <person name="Rasmussen S."/>
            <person name="Petersen B."/>
            <person name="Sicheritz-Ponten T."/>
            <person name="Mortensen U.H."/>
            <person name="Thrane U."/>
        </authorList>
    </citation>
    <scope>NUCLEOTIDE SEQUENCE [LARGE SCALE GENOMIC DNA]</scope>
    <source>
        <strain evidence="11 12">IBT 11181</strain>
    </source>
</reference>
<accession>A0A225B189</accession>
<comment type="function">
    <text evidence="4">Catalyzes the initial reaction in the xylose utilization pathway by reducing D-xylose into xylitol. Xylose is a major component of hemicelluloses such as xylan. Most fungi utilize D-xylose via three enzymatic reactions, xylose reductase (XR), xylitol dehydrogenase (XDH), and xylulokinase, to form xylulose 5-phosphate, which enters pentose phosphate pathway.</text>
</comment>
<feature type="active site" description="Proton donor" evidence="7">
    <location>
        <position position="56"/>
    </location>
</feature>
<evidence type="ECO:0000313" key="11">
    <source>
        <dbReference type="EMBL" id="OKL64474.1"/>
    </source>
</evidence>
<evidence type="ECO:0000313" key="12">
    <source>
        <dbReference type="Proteomes" id="UP000214365"/>
    </source>
</evidence>
<dbReference type="InterPro" id="IPR018170">
    <property type="entry name" value="Aldo/ket_reductase_CS"/>
</dbReference>
<dbReference type="PROSITE" id="PS00063">
    <property type="entry name" value="ALDOKETO_REDUCTASE_3"/>
    <property type="match status" value="1"/>
</dbReference>
<evidence type="ECO:0000256" key="6">
    <source>
        <dbReference type="ARBA" id="ARBA00049485"/>
    </source>
</evidence>
<dbReference type="PROSITE" id="PS00062">
    <property type="entry name" value="ALDOKETO_REDUCTASE_2"/>
    <property type="match status" value="1"/>
</dbReference>
<evidence type="ECO:0000256" key="8">
    <source>
        <dbReference type="PIRSR" id="PIRSR000097-2"/>
    </source>
</evidence>
<dbReference type="InterPro" id="IPR020471">
    <property type="entry name" value="AKR"/>
</dbReference>
<dbReference type="PRINTS" id="PR00069">
    <property type="entry name" value="ALDKETRDTASE"/>
</dbReference>
<dbReference type="RefSeq" id="XP_020124595.1">
    <property type="nucleotide sequence ID" value="XM_020260083.1"/>
</dbReference>
<feature type="site" description="Lowers pKa of active site Tyr" evidence="9">
    <location>
        <position position="81"/>
    </location>
</feature>
<feature type="binding site" evidence="8">
    <location>
        <position position="116"/>
    </location>
    <ligand>
        <name>substrate</name>
    </ligand>
</feature>
<evidence type="ECO:0000256" key="4">
    <source>
        <dbReference type="ARBA" id="ARBA00025065"/>
    </source>
</evidence>
<dbReference type="AlphaFoldDB" id="A0A225B189"/>
<keyword evidence="3" id="KW-0560">Oxidoreductase</keyword>
<dbReference type="Gene3D" id="3.20.20.100">
    <property type="entry name" value="NADP-dependent oxidoreductase domain"/>
    <property type="match status" value="1"/>
</dbReference>
<evidence type="ECO:0000256" key="3">
    <source>
        <dbReference type="ARBA" id="ARBA00023002"/>
    </source>
</evidence>
<evidence type="ECO:0000256" key="7">
    <source>
        <dbReference type="PIRSR" id="PIRSR000097-1"/>
    </source>
</evidence>
<evidence type="ECO:0000256" key="2">
    <source>
        <dbReference type="ARBA" id="ARBA00012845"/>
    </source>
</evidence>
<evidence type="ECO:0000256" key="5">
    <source>
        <dbReference type="ARBA" id="ARBA00047534"/>
    </source>
</evidence>
<proteinExistence type="inferred from homology"/>
<comment type="similarity">
    <text evidence="1">Belongs to the aldo/keto reductase family.</text>
</comment>
<comment type="catalytic activity">
    <reaction evidence="5">
        <text>xylitol + NADP(+) = D-xylose + NADPH + H(+)</text>
        <dbReference type="Rhea" id="RHEA:27445"/>
        <dbReference type="ChEBI" id="CHEBI:15378"/>
        <dbReference type="ChEBI" id="CHEBI:17151"/>
        <dbReference type="ChEBI" id="CHEBI:53455"/>
        <dbReference type="ChEBI" id="CHEBI:57783"/>
        <dbReference type="ChEBI" id="CHEBI:58349"/>
        <dbReference type="EC" id="1.1.1.307"/>
    </reaction>
</comment>
<dbReference type="STRING" id="1441469.A0A225B189"/>
<evidence type="ECO:0000256" key="1">
    <source>
        <dbReference type="ARBA" id="ARBA00007905"/>
    </source>
</evidence>
<dbReference type="PANTHER" id="PTHR43827">
    <property type="entry name" value="2,5-DIKETO-D-GLUCONIC ACID REDUCTASE"/>
    <property type="match status" value="1"/>
</dbReference>
<dbReference type="Proteomes" id="UP000214365">
    <property type="component" value="Unassembled WGS sequence"/>
</dbReference>
<feature type="domain" description="NADP-dependent oxidoreductase" evidence="10">
    <location>
        <begin position="34"/>
        <end position="267"/>
    </location>
</feature>
<dbReference type="EMBL" id="LFMY01000001">
    <property type="protein sequence ID" value="OKL64474.1"/>
    <property type="molecule type" value="Genomic_DNA"/>
</dbReference>